<dbReference type="OrthoDB" id="9778494at2"/>
<dbReference type="Gene3D" id="1.25.40.10">
    <property type="entry name" value="Tetratricopeptide repeat domain"/>
    <property type="match status" value="1"/>
</dbReference>
<evidence type="ECO:0000313" key="2">
    <source>
        <dbReference type="EMBL" id="BAC90302.1"/>
    </source>
</evidence>
<dbReference type="HOGENOM" id="CLU_011527_1_0_3"/>
<dbReference type="PANTHER" id="PTHR45588">
    <property type="entry name" value="TPR DOMAIN-CONTAINING PROTEIN"/>
    <property type="match status" value="1"/>
</dbReference>
<dbReference type="AlphaFoldDB" id="Q7NI23"/>
<evidence type="ECO:0000256" key="1">
    <source>
        <dbReference type="SAM" id="SignalP"/>
    </source>
</evidence>
<sequence length="557" mass="61306">MDLSKLPKAAFVALVVAFAVAPALVPAPEATMASQPVLAHLPVSTRKPEAQQAFDRGMTLIYAFAHQEAEKSFKQAARLDPQLAMAHWGVSLANSSYINRPPTAEQEKAAYRAIRKAQTLAGYASEKEQAYIAALARRHSAGANPDYDRLAVDYSQAMAGLSRRYPEDLDAAVLYAESLMVLRPWQYWRKDGTPAPDTEKLVAVLEAVLAREPEHLGANHHYIHAVEASKTPGRALPSAERLARLPMDSAADHLVHMPAHTYLRVGDYERADTSNVHSIDHALTAHKLQDPKYNKDAACSHCLEFLIYSYGMQGRLADARAAAVKQSKLYGEDAWASLPVLVRFGRWDELLVLPPPKVSESGKDRWWYYASGLRHYGRGLAQVAKGQLPQAEAELKAIALDSSRSYKEPAPPTDPNRLRVATSTGDAFRSSYAKSLRLAQEILRARIAAARGNQPAALFYWERAVALQDSLDYSEPPFWYYPVRESLGGALLSSGAYAGAEAVFRTDLAENARNPRSLFGLAESLDAQGKSGEAEAVRREFETAWQKADISLLAKDL</sequence>
<feature type="chain" id="PRO_5004289021" evidence="1">
    <location>
        <begin position="22"/>
        <end position="557"/>
    </location>
</feature>
<dbReference type="Pfam" id="PF07721">
    <property type="entry name" value="TPR_4"/>
    <property type="match status" value="1"/>
</dbReference>
<dbReference type="PANTHER" id="PTHR45588:SF1">
    <property type="entry name" value="WW DOMAIN-CONTAINING PROTEIN"/>
    <property type="match status" value="1"/>
</dbReference>
<reference evidence="2 3" key="2">
    <citation type="journal article" date="2003" name="DNA Res.">
        <title>Complete genome structure of Gloeobacter violaceus PCC 7421, a cyanobacterium that lacks thylakoids (supplement).</title>
        <authorList>
            <person name="Nakamura Y."/>
            <person name="Kaneko T."/>
            <person name="Sato S."/>
            <person name="Mimuro M."/>
            <person name="Miyashita H."/>
            <person name="Tsuchiya T."/>
            <person name="Sasamoto S."/>
            <person name="Watanabe A."/>
            <person name="Kawashima K."/>
            <person name="Kishida Y."/>
            <person name="Kiyokawa C."/>
            <person name="Kohara M."/>
            <person name="Matsumoto M."/>
            <person name="Matsuno A."/>
            <person name="Nakazaki N."/>
            <person name="Shimpo S."/>
            <person name="Takeuchi C."/>
            <person name="Yamada M."/>
            <person name="Tabata S."/>
        </authorList>
    </citation>
    <scope>NUCLEOTIDE SEQUENCE [LARGE SCALE GENOMIC DNA]</scope>
    <source>
        <strain evidence="3">ATCC 29082 / PCC 7421</strain>
    </source>
</reference>
<proteinExistence type="predicted"/>
<organism evidence="2 3">
    <name type="scientific">Gloeobacter violaceus (strain ATCC 29082 / PCC 7421)</name>
    <dbReference type="NCBI Taxonomy" id="251221"/>
    <lineage>
        <taxon>Bacteria</taxon>
        <taxon>Bacillati</taxon>
        <taxon>Cyanobacteriota</taxon>
        <taxon>Cyanophyceae</taxon>
        <taxon>Gloeobacterales</taxon>
        <taxon>Gloeobacteraceae</taxon>
        <taxon>Gloeobacter</taxon>
    </lineage>
</organism>
<evidence type="ECO:0000313" key="3">
    <source>
        <dbReference type="Proteomes" id="UP000000557"/>
    </source>
</evidence>
<reference evidence="2 3" key="1">
    <citation type="journal article" date="2003" name="DNA Res.">
        <title>Complete genome structure of Gloeobacter violaceus PCC 7421, a cyanobacterium that lacks thylakoids.</title>
        <authorList>
            <person name="Nakamura Y."/>
            <person name="Kaneko T."/>
            <person name="Sato S."/>
            <person name="Mimuro M."/>
            <person name="Miyashita H."/>
            <person name="Tsuchiya T."/>
            <person name="Sasamoto S."/>
            <person name="Watanabe A."/>
            <person name="Kawashima K."/>
            <person name="Kishida Y."/>
            <person name="Kiyokawa C."/>
            <person name="Kohara M."/>
            <person name="Matsumoto M."/>
            <person name="Matsuno A."/>
            <person name="Nakazaki N."/>
            <person name="Shimpo S."/>
            <person name="Takeuchi C."/>
            <person name="Yamada M."/>
            <person name="Tabata S."/>
        </authorList>
    </citation>
    <scope>NUCLEOTIDE SEQUENCE [LARGE SCALE GENOMIC DNA]</scope>
    <source>
        <strain evidence="3">ATCC 29082 / PCC 7421</strain>
    </source>
</reference>
<dbReference type="RefSeq" id="WP_011142357.1">
    <property type="nucleotide sequence ID" value="NC_005125.1"/>
</dbReference>
<dbReference type="PhylomeDB" id="Q7NI23"/>
<dbReference type="InterPro" id="IPR011990">
    <property type="entry name" value="TPR-like_helical_dom_sf"/>
</dbReference>
<protein>
    <submittedName>
        <fullName evidence="2">Gll2361 protein</fullName>
    </submittedName>
</protein>
<dbReference type="eggNOG" id="COG0457">
    <property type="taxonomic scope" value="Bacteria"/>
</dbReference>
<dbReference type="EMBL" id="BA000045">
    <property type="protein sequence ID" value="BAC90302.1"/>
    <property type="molecule type" value="Genomic_DNA"/>
</dbReference>
<dbReference type="EnsemblBacteria" id="BAC90302">
    <property type="protein sequence ID" value="BAC90302"/>
    <property type="gene ID" value="BAC90302"/>
</dbReference>
<dbReference type="InParanoid" id="Q7NI23"/>
<name>Q7NI23_GLOVI</name>
<dbReference type="GO" id="GO:0042802">
    <property type="term" value="F:identical protein binding"/>
    <property type="evidence" value="ECO:0007669"/>
    <property type="project" value="InterPro"/>
</dbReference>
<keyword evidence="3" id="KW-1185">Reference proteome</keyword>
<accession>Q7NI23</accession>
<keyword evidence="1" id="KW-0732">Signal</keyword>
<dbReference type="KEGG" id="gvi:gll2361"/>
<dbReference type="PATRIC" id="fig|251221.4.peg.2399"/>
<dbReference type="SUPFAM" id="SSF48452">
    <property type="entry name" value="TPR-like"/>
    <property type="match status" value="1"/>
</dbReference>
<dbReference type="Proteomes" id="UP000000557">
    <property type="component" value="Chromosome"/>
</dbReference>
<gene>
    <name evidence="2" type="ordered locus">gll2361</name>
</gene>
<feature type="signal peptide" evidence="1">
    <location>
        <begin position="1"/>
        <end position="21"/>
    </location>
</feature>
<dbReference type="InterPro" id="IPR011717">
    <property type="entry name" value="TPR-4"/>
</dbReference>